<evidence type="ECO:0000313" key="3">
    <source>
        <dbReference type="Proteomes" id="UP000199588"/>
    </source>
</evidence>
<keyword evidence="2" id="KW-0347">Helicase</keyword>
<dbReference type="InterPro" id="IPR011528">
    <property type="entry name" value="NERD"/>
</dbReference>
<accession>A0A1G5E8R2</accession>
<dbReference type="RefSeq" id="WP_090656517.1">
    <property type="nucleotide sequence ID" value="NZ_CP015031.1"/>
</dbReference>
<organism evidence="2 3">
    <name type="scientific">Basfia succiniciproducens</name>
    <dbReference type="NCBI Taxonomy" id="653940"/>
    <lineage>
        <taxon>Bacteria</taxon>
        <taxon>Pseudomonadati</taxon>
        <taxon>Pseudomonadota</taxon>
        <taxon>Gammaproteobacteria</taxon>
        <taxon>Pasteurellales</taxon>
        <taxon>Pasteurellaceae</taxon>
        <taxon>Basfia</taxon>
    </lineage>
</organism>
<dbReference type="SUPFAM" id="SSF103642">
    <property type="entry name" value="Sec-C motif"/>
    <property type="match status" value="1"/>
</dbReference>
<keyword evidence="2" id="KW-0378">Hydrolase</keyword>
<dbReference type="GO" id="GO:0004386">
    <property type="term" value="F:helicase activity"/>
    <property type="evidence" value="ECO:0007669"/>
    <property type="project" value="UniProtKB-KW"/>
</dbReference>
<evidence type="ECO:0000259" key="1">
    <source>
        <dbReference type="Pfam" id="PF08378"/>
    </source>
</evidence>
<dbReference type="Gene3D" id="3.10.450.50">
    <property type="match status" value="1"/>
</dbReference>
<dbReference type="Pfam" id="PF08378">
    <property type="entry name" value="NERD"/>
    <property type="match status" value="1"/>
</dbReference>
<dbReference type="PANTHER" id="PTHR33747">
    <property type="entry name" value="UPF0225 PROTEIN SCO1677"/>
    <property type="match status" value="1"/>
</dbReference>
<reference evidence="2 3" key="1">
    <citation type="submission" date="2016-10" db="EMBL/GenBank/DDBJ databases">
        <authorList>
            <person name="Varghese N."/>
            <person name="Submissions S."/>
        </authorList>
    </citation>
    <scope>NUCLEOTIDE SEQUENCE [LARGE SCALE GENOMIC DNA]</scope>
    <source>
        <strain evidence="2 3">DSM 22022</strain>
    </source>
</reference>
<proteinExistence type="predicted"/>
<gene>
    <name evidence="2" type="ORF">SAMN02910354_01944</name>
</gene>
<dbReference type="Proteomes" id="UP000199588">
    <property type="component" value="Unassembled WGS sequence"/>
</dbReference>
<name>A0A1G5E8R2_9PAST</name>
<keyword evidence="3" id="KW-1185">Reference proteome</keyword>
<dbReference type="PANTHER" id="PTHR33747:SF1">
    <property type="entry name" value="ADENYLATE CYCLASE-ASSOCIATED CAP C-TERMINAL DOMAIN-CONTAINING PROTEIN"/>
    <property type="match status" value="1"/>
</dbReference>
<dbReference type="InterPro" id="IPR004027">
    <property type="entry name" value="SEC_C_motif"/>
</dbReference>
<comment type="caution">
    <text evidence="2">The sequence shown here is derived from an EMBL/GenBank/DDBJ whole genome shotgun (WGS) entry which is preliminary data.</text>
</comment>
<dbReference type="Pfam" id="PF02810">
    <property type="entry name" value="SEC-C"/>
    <property type="match status" value="1"/>
</dbReference>
<sequence length="713" mass="82713">MYTLDNVRDEKVIFRELENLCQQAGYAHIIAFFCFRDNSIFSNSEQVTTDDILGQYNENRLIRNEISLLIGLMCKKALDLTIPEPQIFQETIEKTEYLLAELHSSMIKPSFDSKSIEEWLEYIQSGKMLREPIFYTGESAYHFQYRDLSKLKYSYDNEWFTTQKGYSVEQLYQVIVALEDIQVEKIKKTLESLQNKNPLGWTILPGYIFSIQDIFIKTELEVKIIENIINSFSFSERDNDNFNCINDFNAINAYPILPLGDDNFLLFQYYSLVEALYETPFFWFTQDSNYKNKAMEHRGRFTEDFSYERLKLVFGEKNVFKNVDIKDTNSNKLGEIDVLVIFGNRAIILQAKAKKLTILARAGNDNALHDDFKKAIQASYDQAVECGKLLLEPSNKLILSSGEELNINRNFTEIYPLSIVSDHYPALATQARHFLKQEKYSAIKPAFVIDVFTLDVITEILQTPLYFLSYINRRVMYGNKLHSAHELTVLSYHLKNNLYLDEENLVLSLDDNLNAELDLVMQSKRTGLSNKDIPDGILTKYQGTFFDRLIKDIENNPNPKVIDLGFELLMLNEVTVSVLNENVNRIQLTSIRDRKLHDLTLTFDTEASCGLTIHCTNDPYDVAMPKLDSHCMLRKYKHKSDRWFGIAIDIDNARVRFGVNKIYNWQQSDEMDQNTESFPFSRKMVYPSAHKVGRNEPCPCGSGKKYKKCCIPK</sequence>
<protein>
    <submittedName>
        <fullName evidence="2">Preprotein translocase subunit SecA (ATPase, RNA helicase)</fullName>
    </submittedName>
</protein>
<feature type="domain" description="NERD" evidence="1">
    <location>
        <begin position="299"/>
        <end position="388"/>
    </location>
</feature>
<keyword evidence="2" id="KW-0547">Nucleotide-binding</keyword>
<dbReference type="EMBL" id="FMUQ01000018">
    <property type="protein sequence ID" value="SCY23369.1"/>
    <property type="molecule type" value="Genomic_DNA"/>
</dbReference>
<keyword evidence="2" id="KW-0067">ATP-binding</keyword>
<evidence type="ECO:0000313" key="2">
    <source>
        <dbReference type="EMBL" id="SCY23369.1"/>
    </source>
</evidence>